<dbReference type="InterPro" id="IPR036322">
    <property type="entry name" value="WD40_repeat_dom_sf"/>
</dbReference>
<dbReference type="SUPFAM" id="SSF50978">
    <property type="entry name" value="WD40 repeat-like"/>
    <property type="match status" value="1"/>
</dbReference>
<keyword evidence="6" id="KW-1185">Reference proteome</keyword>
<dbReference type="GO" id="GO:1990757">
    <property type="term" value="F:ubiquitin ligase activator activity"/>
    <property type="evidence" value="ECO:0007669"/>
    <property type="project" value="TreeGrafter"/>
</dbReference>
<dbReference type="GO" id="GO:0010997">
    <property type="term" value="F:anaphase-promoting complex binding"/>
    <property type="evidence" value="ECO:0007669"/>
    <property type="project" value="InterPro"/>
</dbReference>
<dbReference type="GO" id="GO:0005680">
    <property type="term" value="C:anaphase-promoting complex"/>
    <property type="evidence" value="ECO:0007669"/>
    <property type="project" value="TreeGrafter"/>
</dbReference>
<dbReference type="GO" id="GO:1905786">
    <property type="term" value="P:positive regulation of anaphase-promoting complex-dependent catabolic process"/>
    <property type="evidence" value="ECO:0007669"/>
    <property type="project" value="TreeGrafter"/>
</dbReference>
<organism evidence="5 6">
    <name type="scientific">Lachancea meyersii CBS 8951</name>
    <dbReference type="NCBI Taxonomy" id="1266667"/>
    <lineage>
        <taxon>Eukaryota</taxon>
        <taxon>Fungi</taxon>
        <taxon>Dikarya</taxon>
        <taxon>Ascomycota</taxon>
        <taxon>Saccharomycotina</taxon>
        <taxon>Saccharomycetes</taxon>
        <taxon>Saccharomycetales</taxon>
        <taxon>Saccharomycetaceae</taxon>
        <taxon>Lachancea</taxon>
    </lineage>
</organism>
<evidence type="ECO:0000256" key="4">
    <source>
        <dbReference type="SAM" id="MobiDB-lite"/>
    </source>
</evidence>
<dbReference type="PROSITE" id="PS50082">
    <property type="entry name" value="WD_REPEATS_2"/>
    <property type="match status" value="1"/>
</dbReference>
<dbReference type="AlphaFoldDB" id="A0A1G4JFQ5"/>
<name>A0A1G4JFQ5_9SACH</name>
<dbReference type="SMART" id="SM00320">
    <property type="entry name" value="WD40"/>
    <property type="match status" value="5"/>
</dbReference>
<dbReference type="Proteomes" id="UP000191144">
    <property type="component" value="Chromosome E"/>
</dbReference>
<dbReference type="InterPro" id="IPR001680">
    <property type="entry name" value="WD40_rpt"/>
</dbReference>
<feature type="repeat" description="WD" evidence="3">
    <location>
        <begin position="437"/>
        <end position="478"/>
    </location>
</feature>
<gene>
    <name evidence="5" type="ORF">LAME_0E01464G</name>
</gene>
<evidence type="ECO:0000256" key="1">
    <source>
        <dbReference type="ARBA" id="ARBA00022574"/>
    </source>
</evidence>
<evidence type="ECO:0000313" key="5">
    <source>
        <dbReference type="EMBL" id="SCU88881.1"/>
    </source>
</evidence>
<dbReference type="InterPro" id="IPR015943">
    <property type="entry name" value="WD40/YVTN_repeat-like_dom_sf"/>
</dbReference>
<dbReference type="InterPro" id="IPR033010">
    <property type="entry name" value="Cdc20/Fizzy"/>
</dbReference>
<dbReference type="Pfam" id="PF00400">
    <property type="entry name" value="WD40"/>
    <property type="match status" value="3"/>
</dbReference>
<dbReference type="PANTHER" id="PTHR19918">
    <property type="entry name" value="CELL DIVISION CYCLE 20 CDC20 FIZZY -RELATED"/>
    <property type="match status" value="1"/>
</dbReference>
<dbReference type="PANTHER" id="PTHR19918:SF5">
    <property type="entry name" value="MEIOSIS-SPECIFIC APC_C ACTIVATOR PROTEIN AMA1"/>
    <property type="match status" value="1"/>
</dbReference>
<sequence length="643" mass="71323">MSNRHQNRHVIASNQGTSKVGKDKFATSTPKSQKSRKNTGRSNEITDRFIPQMASGTAFRSARRLQTLDVATEGLNESNSSMGSPSHLSMPGFFRDLRSRVHYNSIIANRSITTPPTPNEKLELQKLLSFQKLYRQHVADALGLYSDNRVYQFAAAEVHSAKTAADSKQAASGSYTPNNSRVDPLLSILAPNQVLSYLVSQTFSKSLRTKSLVPTTPRPKTRPKSHVPYRVLDAPSLRNDFYCNLVSWSNKTENIAVGLGCAVYLWSNKRGAANVLHYSFLQSRKDYVTCVAFSPFDEHLAVGTKQGRIMLFDQVDDEEPSWDGNKPKSVGTDDSITGVCCLEWMHRDGKTYLLVGQENGSVHIVEVLSESTRQFEHEEGLELQLSGDFRQLENVQDTNGEFPVVGGRAREMNSTGAQKKLNKLQNNKSVFRTTSKIKAQSQQVCGLSLDRSATQLAVGGNDNSCTIWDITELQSIKLQFVLPHKAAVKAVAFCPWSKSLLATGAGSKDRNIRFWHTKSGTLLSETKAPGQITSLIWSLRQKQIVATFGFGDAEKPTLVSVYSYPSMTPTLEVHSVTSLRVLSAVPSPNFGSICVATNDETVRFYELWSLKDCTIFEAQEKGIYGSDLIEYTEGIQKGHEQIR</sequence>
<dbReference type="OrthoDB" id="10263272at2759"/>
<dbReference type="EMBL" id="LT598481">
    <property type="protein sequence ID" value="SCU88881.1"/>
    <property type="molecule type" value="Genomic_DNA"/>
</dbReference>
<dbReference type="Gene3D" id="2.130.10.10">
    <property type="entry name" value="YVTN repeat-like/Quinoprotein amine dehydrogenase"/>
    <property type="match status" value="2"/>
</dbReference>
<feature type="region of interest" description="Disordered" evidence="4">
    <location>
        <begin position="1"/>
        <end position="47"/>
    </location>
</feature>
<evidence type="ECO:0000256" key="2">
    <source>
        <dbReference type="ARBA" id="ARBA00022737"/>
    </source>
</evidence>
<protein>
    <submittedName>
        <fullName evidence="5">LAME_0E01464g1_1</fullName>
    </submittedName>
</protein>
<dbReference type="GO" id="GO:0031145">
    <property type="term" value="P:anaphase-promoting complex-dependent catabolic process"/>
    <property type="evidence" value="ECO:0007669"/>
    <property type="project" value="TreeGrafter"/>
</dbReference>
<proteinExistence type="predicted"/>
<evidence type="ECO:0000313" key="6">
    <source>
        <dbReference type="Proteomes" id="UP000191144"/>
    </source>
</evidence>
<reference evidence="6" key="1">
    <citation type="submission" date="2016-03" db="EMBL/GenBank/DDBJ databases">
        <authorList>
            <person name="Devillers Hugo."/>
        </authorList>
    </citation>
    <scope>NUCLEOTIDE SEQUENCE [LARGE SCALE GENOMIC DNA]</scope>
</reference>
<keyword evidence="1 3" id="KW-0853">WD repeat</keyword>
<accession>A0A1G4JFQ5</accession>
<keyword evidence="2" id="KW-0677">Repeat</keyword>
<evidence type="ECO:0000256" key="3">
    <source>
        <dbReference type="PROSITE-ProRule" id="PRU00221"/>
    </source>
</evidence>